<dbReference type="Proteomes" id="UP001629246">
    <property type="component" value="Unassembled WGS sequence"/>
</dbReference>
<protein>
    <submittedName>
        <fullName evidence="1">RidA family protein</fullName>
    </submittedName>
</protein>
<dbReference type="SUPFAM" id="SSF55298">
    <property type="entry name" value="YjgF-like"/>
    <property type="match status" value="1"/>
</dbReference>
<dbReference type="PANTHER" id="PTHR47328:SF1">
    <property type="entry name" value="RUTC FAMILY PROTEIN YOAB"/>
    <property type="match status" value="1"/>
</dbReference>
<evidence type="ECO:0000313" key="2">
    <source>
        <dbReference type="Proteomes" id="UP001629246"/>
    </source>
</evidence>
<dbReference type="InterPro" id="IPR035959">
    <property type="entry name" value="RutC-like_sf"/>
</dbReference>
<organism evidence="1 2">
    <name type="scientific">Herbaspirillum lusitanum</name>
    <dbReference type="NCBI Taxonomy" id="213312"/>
    <lineage>
        <taxon>Bacteria</taxon>
        <taxon>Pseudomonadati</taxon>
        <taxon>Pseudomonadota</taxon>
        <taxon>Betaproteobacteria</taxon>
        <taxon>Burkholderiales</taxon>
        <taxon>Oxalobacteraceae</taxon>
        <taxon>Herbaspirillum</taxon>
    </lineage>
</organism>
<accession>A0ABW9A2I5</accession>
<dbReference type="InterPro" id="IPR006175">
    <property type="entry name" value="YjgF/YER057c/UK114"/>
</dbReference>
<sequence length="108" mass="11235">MSKIVTHGGLVYLCGQTANNSPAAEGDVTIQTKEVLARIDGLLAEAGSTRDQILTTTIYLRNIDDFGAMNAVWDAWIPAGTAPARTTVEAKLGASSLLVEMTVVAAGS</sequence>
<gene>
    <name evidence="1" type="ORF">PQR62_02275</name>
</gene>
<dbReference type="Gene3D" id="3.30.1330.40">
    <property type="entry name" value="RutC-like"/>
    <property type="match status" value="1"/>
</dbReference>
<dbReference type="CDD" id="cd06150">
    <property type="entry name" value="YjgF_YER057c_UK114_like_2"/>
    <property type="match status" value="1"/>
</dbReference>
<proteinExistence type="predicted"/>
<dbReference type="Pfam" id="PF01042">
    <property type="entry name" value="Ribonuc_L-PSP"/>
    <property type="match status" value="1"/>
</dbReference>
<name>A0ABW9A2I5_9BURK</name>
<keyword evidence="2" id="KW-1185">Reference proteome</keyword>
<dbReference type="EMBL" id="JAQQFM010000001">
    <property type="protein sequence ID" value="MFL9923076.1"/>
    <property type="molecule type" value="Genomic_DNA"/>
</dbReference>
<dbReference type="RefSeq" id="WP_408154345.1">
    <property type="nucleotide sequence ID" value="NZ_JAQQFM010000001.1"/>
</dbReference>
<comment type="caution">
    <text evidence="1">The sequence shown here is derived from an EMBL/GenBank/DDBJ whole genome shotgun (WGS) entry which is preliminary data.</text>
</comment>
<reference evidence="1 2" key="1">
    <citation type="journal article" date="2024" name="Chem. Sci.">
        <title>Discovery of megapolipeptins by genome mining of a Burkholderiales bacteria collection.</title>
        <authorList>
            <person name="Paulo B.S."/>
            <person name="Recchia M.J.J."/>
            <person name="Lee S."/>
            <person name="Fergusson C.H."/>
            <person name="Romanowski S.B."/>
            <person name="Hernandez A."/>
            <person name="Krull N."/>
            <person name="Liu D.Y."/>
            <person name="Cavanagh H."/>
            <person name="Bos A."/>
            <person name="Gray C.A."/>
            <person name="Murphy B.T."/>
            <person name="Linington R.G."/>
            <person name="Eustaquio A.S."/>
        </authorList>
    </citation>
    <scope>NUCLEOTIDE SEQUENCE [LARGE SCALE GENOMIC DNA]</scope>
    <source>
        <strain evidence="1 2">RL21-008-BIB-A</strain>
    </source>
</reference>
<dbReference type="InterPro" id="IPR035709">
    <property type="entry name" value="YoaB-like"/>
</dbReference>
<dbReference type="PANTHER" id="PTHR47328">
    <property type="match status" value="1"/>
</dbReference>
<evidence type="ECO:0000313" key="1">
    <source>
        <dbReference type="EMBL" id="MFL9923076.1"/>
    </source>
</evidence>